<accession>A0A218XBF2</accession>
<keyword evidence="8" id="KW-1185">Reference proteome</keyword>
<reference evidence="7" key="1">
    <citation type="journal article" date="2017" name="Plant J.">
        <title>The pomegranate (Punica granatum L.) genome and the genomics of punicalagin biosynthesis.</title>
        <authorList>
            <person name="Qin G."/>
            <person name="Xu C."/>
            <person name="Ming R."/>
            <person name="Tang H."/>
            <person name="Guyot R."/>
            <person name="Kramer E.M."/>
            <person name="Hu Y."/>
            <person name="Yi X."/>
            <person name="Qi Y."/>
            <person name="Xu X."/>
            <person name="Gao Z."/>
            <person name="Pan H."/>
            <person name="Jian J."/>
            <person name="Tian Y."/>
            <person name="Yue Z."/>
            <person name="Xu Y."/>
        </authorList>
    </citation>
    <scope>NUCLEOTIDE SEQUENCE [LARGE SCALE GENOMIC DNA]</scope>
    <source>
        <strain evidence="7">cv. Dabenzi</strain>
    </source>
</reference>
<dbReference type="Pfam" id="PF03514">
    <property type="entry name" value="GRAS"/>
    <property type="match status" value="1"/>
</dbReference>
<dbReference type="Proteomes" id="UP000233551">
    <property type="component" value="Unassembled WGS sequence"/>
</dbReference>
<dbReference type="EMBL" id="PGOL01006127">
    <property type="protein sequence ID" value="PKI34118.1"/>
    <property type="molecule type" value="Genomic_DNA"/>
</dbReference>
<dbReference type="AlphaFoldDB" id="A0A218XBF2"/>
<evidence type="ECO:0000313" key="5">
    <source>
        <dbReference type="EMBL" id="OWM81682.1"/>
    </source>
</evidence>
<name>A0A218XBF2_PUNGR</name>
<comment type="similarity">
    <text evidence="3">Belongs to the GRAS family.</text>
</comment>
<evidence type="ECO:0000313" key="7">
    <source>
        <dbReference type="Proteomes" id="UP000197138"/>
    </source>
</evidence>
<dbReference type="PROSITE" id="PS50985">
    <property type="entry name" value="GRAS"/>
    <property type="match status" value="1"/>
</dbReference>
<keyword evidence="1" id="KW-0805">Transcription regulation</keyword>
<evidence type="ECO:0000256" key="4">
    <source>
        <dbReference type="SAM" id="MobiDB-lite"/>
    </source>
</evidence>
<evidence type="ECO:0000313" key="8">
    <source>
        <dbReference type="Proteomes" id="UP000233551"/>
    </source>
</evidence>
<feature type="region of interest" description="SAW" evidence="3">
    <location>
        <begin position="421"/>
        <end position="500"/>
    </location>
</feature>
<reference evidence="6 8" key="3">
    <citation type="submission" date="2017-11" db="EMBL/GenBank/DDBJ databases">
        <title>De-novo sequencing of pomegranate (Punica granatum L.) genome.</title>
        <authorList>
            <person name="Akparov Z."/>
            <person name="Amiraslanov A."/>
            <person name="Hajiyeva S."/>
            <person name="Abbasov M."/>
            <person name="Kaur K."/>
            <person name="Hamwieh A."/>
            <person name="Solovyev V."/>
            <person name="Salamov A."/>
            <person name="Braich B."/>
            <person name="Kosarev P."/>
            <person name="Mahmoud A."/>
            <person name="Hajiyev E."/>
            <person name="Babayeva S."/>
            <person name="Izzatullayeva V."/>
            <person name="Mammadov A."/>
            <person name="Mammadov A."/>
            <person name="Sharifova S."/>
            <person name="Ojaghi J."/>
            <person name="Eynullazada K."/>
            <person name="Bayramov B."/>
            <person name="Abdulazimova A."/>
            <person name="Shahmuradov I."/>
        </authorList>
    </citation>
    <scope>NUCLEOTIDE SEQUENCE [LARGE SCALE GENOMIC DNA]</scope>
    <source>
        <strain evidence="6">AG2017</strain>
        <strain evidence="8">cv. AG2017</strain>
        <tissue evidence="6">Leaf</tissue>
    </source>
</reference>
<dbReference type="InterPro" id="IPR005202">
    <property type="entry name" value="TF_GRAS"/>
</dbReference>
<keyword evidence="2" id="KW-0804">Transcription</keyword>
<feature type="region of interest" description="Disordered" evidence="4">
    <location>
        <begin position="85"/>
        <end position="106"/>
    </location>
</feature>
<reference evidence="5" key="2">
    <citation type="submission" date="2017-06" db="EMBL/GenBank/DDBJ databases">
        <title>The pomegranate genome and the genomics of punicalagin biosynthesis.</title>
        <authorList>
            <person name="Xu C."/>
        </authorList>
    </citation>
    <scope>NUCLEOTIDE SEQUENCE [LARGE SCALE GENOMIC DNA]</scope>
    <source>
        <tissue evidence="5">Fresh leaf</tissue>
    </source>
</reference>
<dbReference type="Proteomes" id="UP000197138">
    <property type="component" value="Unassembled WGS sequence"/>
</dbReference>
<proteinExistence type="inferred from homology"/>
<protein>
    <submittedName>
        <fullName evidence="5">Uncharacterized protein</fullName>
    </submittedName>
</protein>
<evidence type="ECO:0000256" key="2">
    <source>
        <dbReference type="ARBA" id="ARBA00023163"/>
    </source>
</evidence>
<feature type="region of interest" description="VHIID" evidence="3">
    <location>
        <begin position="200"/>
        <end position="265"/>
    </location>
</feature>
<organism evidence="5 7">
    <name type="scientific">Punica granatum</name>
    <name type="common">Pomegranate</name>
    <dbReference type="NCBI Taxonomy" id="22663"/>
    <lineage>
        <taxon>Eukaryota</taxon>
        <taxon>Viridiplantae</taxon>
        <taxon>Streptophyta</taxon>
        <taxon>Embryophyta</taxon>
        <taxon>Tracheophyta</taxon>
        <taxon>Spermatophyta</taxon>
        <taxon>Magnoliopsida</taxon>
        <taxon>eudicotyledons</taxon>
        <taxon>Gunneridae</taxon>
        <taxon>Pentapetalae</taxon>
        <taxon>rosids</taxon>
        <taxon>malvids</taxon>
        <taxon>Myrtales</taxon>
        <taxon>Lythraceae</taxon>
        <taxon>Punica</taxon>
    </lineage>
</organism>
<dbReference type="PANTHER" id="PTHR31636">
    <property type="entry name" value="OSJNBA0084A10.13 PROTEIN-RELATED"/>
    <property type="match status" value="1"/>
</dbReference>
<comment type="caution">
    <text evidence="5">The sequence shown here is derived from an EMBL/GenBank/DDBJ whole genome shotgun (WGS) entry which is preliminary data.</text>
</comment>
<dbReference type="STRING" id="22663.A0A218XBF2"/>
<sequence>MMQWEILQPSWPLYSIIHQENNPYFDQNEHRFECPSFVTTTFQDPLPLPGCPDNLIDDFPMDFEPWDDFPALFDVLEGTELETLMTSSDDNGWSPSPSPSLKSTSTTDALSVSQQLLVLPHEEMETDAQLCLHHLLKACGEAMEKGKTELVEVILRRMAERSSPLGGPLERAAVNLSRDFNDHDRDYLKQESWKNYREALRVFYQAFPYGRFAHFVANSAILEAIPIEAEAIQIVDFDLGEGLQWPPLIEALGQRHGPLKLKLTCKASEDEAKFETTRGHLCNYAASAGVNLTVEIKGIEELVGEYTDESKSEGHFEWIAFNCMVGVPQMGRVASRREVVGFLKAANGILSKLGDSFGDRRGIVTFGDGNACGNLRDVPSFGAFFEGRLKHYQAVLESMESNFPSHLQGARLAMESLFVAPFISSSDWFQRWEDVRTGLDDPPASLGFSPLGIGQQSLTEIQEMLKESESSYGVRSVGESQNEMVLEWRGTPLIRVSTWKCY</sequence>
<dbReference type="OrthoDB" id="1935022at2759"/>
<dbReference type="EMBL" id="MTKT01002214">
    <property type="protein sequence ID" value="OWM81682.1"/>
    <property type="molecule type" value="Genomic_DNA"/>
</dbReference>
<comment type="caution">
    <text evidence="3">Lacks conserved residue(s) required for the propagation of feature annotation.</text>
</comment>
<gene>
    <name evidence="5" type="ORF">CDL15_Pgr007720</name>
    <name evidence="6" type="ORF">CRG98_045473</name>
</gene>
<evidence type="ECO:0000256" key="3">
    <source>
        <dbReference type="PROSITE-ProRule" id="PRU01191"/>
    </source>
</evidence>
<evidence type="ECO:0000256" key="1">
    <source>
        <dbReference type="ARBA" id="ARBA00023015"/>
    </source>
</evidence>
<evidence type="ECO:0000313" key="6">
    <source>
        <dbReference type="EMBL" id="PKI34118.1"/>
    </source>
</evidence>
<dbReference type="GeneID" id="116194523"/>